<dbReference type="PROSITE" id="PS51194">
    <property type="entry name" value="HELICASE_CTER"/>
    <property type="match status" value="1"/>
</dbReference>
<dbReference type="EMBL" id="BARS01004800">
    <property type="protein sequence ID" value="GAF83548.1"/>
    <property type="molecule type" value="Genomic_DNA"/>
</dbReference>
<protein>
    <recommendedName>
        <fullName evidence="2">Helicase C-terminal domain-containing protein</fullName>
    </recommendedName>
</protein>
<keyword evidence="1" id="KW-0378">Hydrolase</keyword>
<feature type="non-terminal residue" evidence="3">
    <location>
        <position position="1"/>
    </location>
</feature>
<evidence type="ECO:0000259" key="2">
    <source>
        <dbReference type="PROSITE" id="PS51194"/>
    </source>
</evidence>
<evidence type="ECO:0000313" key="3">
    <source>
        <dbReference type="EMBL" id="GAF83548.1"/>
    </source>
</evidence>
<name>X0SR29_9ZZZZ</name>
<dbReference type="Pfam" id="PF00271">
    <property type="entry name" value="Helicase_C"/>
    <property type="match status" value="1"/>
</dbReference>
<gene>
    <name evidence="3" type="ORF">S01H1_09387</name>
</gene>
<dbReference type="SUPFAM" id="SSF52540">
    <property type="entry name" value="P-loop containing nucleoside triphosphate hydrolases"/>
    <property type="match status" value="1"/>
</dbReference>
<dbReference type="CDD" id="cd18793">
    <property type="entry name" value="SF2_C_SNF"/>
    <property type="match status" value="1"/>
</dbReference>
<reference evidence="3" key="1">
    <citation type="journal article" date="2014" name="Front. Microbiol.">
        <title>High frequency of phylogenetically diverse reductive dehalogenase-homologous genes in deep subseafloor sedimentary metagenomes.</title>
        <authorList>
            <person name="Kawai M."/>
            <person name="Futagami T."/>
            <person name="Toyoda A."/>
            <person name="Takaki Y."/>
            <person name="Nishi S."/>
            <person name="Hori S."/>
            <person name="Arai W."/>
            <person name="Tsubouchi T."/>
            <person name="Morono Y."/>
            <person name="Uchiyama I."/>
            <person name="Ito T."/>
            <person name="Fujiyama A."/>
            <person name="Inagaki F."/>
            <person name="Takami H."/>
        </authorList>
    </citation>
    <scope>NUCLEOTIDE SEQUENCE</scope>
    <source>
        <strain evidence="3">Expedition CK06-06</strain>
    </source>
</reference>
<comment type="caution">
    <text evidence="3">The sequence shown here is derived from an EMBL/GenBank/DDBJ whole genome shotgun (WGS) entry which is preliminary data.</text>
</comment>
<feature type="domain" description="Helicase C-terminal" evidence="2">
    <location>
        <begin position="195"/>
        <end position="364"/>
    </location>
</feature>
<dbReference type="PANTHER" id="PTHR45766">
    <property type="entry name" value="DNA ANNEALING HELICASE AND ENDONUCLEASE ZRANB3 FAMILY MEMBER"/>
    <property type="match status" value="1"/>
</dbReference>
<dbReference type="PANTHER" id="PTHR45766:SF6">
    <property type="entry name" value="SWI_SNF-RELATED MATRIX-ASSOCIATED ACTIN-DEPENDENT REGULATOR OF CHROMATIN SUBFAMILY A-LIKE PROTEIN 1"/>
    <property type="match status" value="1"/>
</dbReference>
<feature type="non-terminal residue" evidence="3">
    <location>
        <position position="450"/>
    </location>
</feature>
<sequence length="450" mass="52712">LLEYDLQELSDLYKDALETVAPEDDEEAGFIGARYMPTSYIKNFEKYREKIAKEMGVDENLLKQTQMNLAKFMRRLIVRRFESSIYAFQSTLDSIIKSSEIIRDWHERVGKVPIYKKGKLPDVDALLEATGEDIDEELKDIILDEELKNYKEKGLWLIDKKEIRKGFIEDVEKDIKILKDIRKKWFSKGFPKDPKLEHFASIVKQKLKEDSNRKIVTFTEFADTAGYLFEKLKHNLRVFKYSSSDASQKNKKTIKENFDAGAKIQKNDYDVLIATDAISEGFNLHRAGIVFNYDIPYNPTRVIQRVGRINRINKKVFDELFIYNFFPTATGEREIRVKQISTLKISMVHALFGEDTKVLTKDEELRTFFAKQFREAFKNQEELSPETKYENFIKKLRISNPNLIEEALNISKRSRVRRTTKKDRSGVVVFGKKGDEYVFKFSPSPKEYIP</sequence>
<dbReference type="InterPro" id="IPR027417">
    <property type="entry name" value="P-loop_NTPase"/>
</dbReference>
<evidence type="ECO:0000256" key="1">
    <source>
        <dbReference type="ARBA" id="ARBA00022801"/>
    </source>
</evidence>
<accession>X0SR29</accession>
<proteinExistence type="predicted"/>
<dbReference type="InterPro" id="IPR001650">
    <property type="entry name" value="Helicase_C-like"/>
</dbReference>
<dbReference type="AlphaFoldDB" id="X0SR29"/>
<dbReference type="Gene3D" id="3.40.50.300">
    <property type="entry name" value="P-loop containing nucleotide triphosphate hydrolases"/>
    <property type="match status" value="1"/>
</dbReference>
<organism evidence="3">
    <name type="scientific">marine sediment metagenome</name>
    <dbReference type="NCBI Taxonomy" id="412755"/>
    <lineage>
        <taxon>unclassified sequences</taxon>
        <taxon>metagenomes</taxon>
        <taxon>ecological metagenomes</taxon>
    </lineage>
</organism>
<dbReference type="GO" id="GO:0016787">
    <property type="term" value="F:hydrolase activity"/>
    <property type="evidence" value="ECO:0007669"/>
    <property type="project" value="UniProtKB-KW"/>
</dbReference>
<dbReference type="InterPro" id="IPR049730">
    <property type="entry name" value="SNF2/RAD54-like_C"/>
</dbReference>
<dbReference type="SMART" id="SM00490">
    <property type="entry name" value="HELICc"/>
    <property type="match status" value="1"/>
</dbReference>